<dbReference type="AlphaFoldDB" id="A0A3N4HWB8"/>
<protein>
    <submittedName>
        <fullName evidence="1">Uncharacterized protein</fullName>
    </submittedName>
</protein>
<keyword evidence="2" id="KW-1185">Reference proteome</keyword>
<dbReference type="Proteomes" id="UP000275078">
    <property type="component" value="Unassembled WGS sequence"/>
</dbReference>
<gene>
    <name evidence="1" type="ORF">BJ508DRAFT_329523</name>
</gene>
<reference evidence="1 2" key="1">
    <citation type="journal article" date="2018" name="Nat. Ecol. Evol.">
        <title>Pezizomycetes genomes reveal the molecular basis of ectomycorrhizal truffle lifestyle.</title>
        <authorList>
            <person name="Murat C."/>
            <person name="Payen T."/>
            <person name="Noel B."/>
            <person name="Kuo A."/>
            <person name="Morin E."/>
            <person name="Chen J."/>
            <person name="Kohler A."/>
            <person name="Krizsan K."/>
            <person name="Balestrini R."/>
            <person name="Da Silva C."/>
            <person name="Montanini B."/>
            <person name="Hainaut M."/>
            <person name="Levati E."/>
            <person name="Barry K.W."/>
            <person name="Belfiori B."/>
            <person name="Cichocki N."/>
            <person name="Clum A."/>
            <person name="Dockter R.B."/>
            <person name="Fauchery L."/>
            <person name="Guy J."/>
            <person name="Iotti M."/>
            <person name="Le Tacon F."/>
            <person name="Lindquist E.A."/>
            <person name="Lipzen A."/>
            <person name="Malagnac F."/>
            <person name="Mello A."/>
            <person name="Molinier V."/>
            <person name="Miyauchi S."/>
            <person name="Poulain J."/>
            <person name="Riccioni C."/>
            <person name="Rubini A."/>
            <person name="Sitrit Y."/>
            <person name="Splivallo R."/>
            <person name="Traeger S."/>
            <person name="Wang M."/>
            <person name="Zifcakova L."/>
            <person name="Wipf D."/>
            <person name="Zambonelli A."/>
            <person name="Paolocci F."/>
            <person name="Nowrousian M."/>
            <person name="Ottonello S."/>
            <person name="Baldrian P."/>
            <person name="Spatafora J.W."/>
            <person name="Henrissat B."/>
            <person name="Nagy L.G."/>
            <person name="Aury J.M."/>
            <person name="Wincker P."/>
            <person name="Grigoriev I.V."/>
            <person name="Bonfante P."/>
            <person name="Martin F.M."/>
        </authorList>
    </citation>
    <scope>NUCLEOTIDE SEQUENCE [LARGE SCALE GENOMIC DNA]</scope>
    <source>
        <strain evidence="1 2">RN42</strain>
    </source>
</reference>
<evidence type="ECO:0000313" key="1">
    <source>
        <dbReference type="EMBL" id="RPA78142.1"/>
    </source>
</evidence>
<evidence type="ECO:0000313" key="2">
    <source>
        <dbReference type="Proteomes" id="UP000275078"/>
    </source>
</evidence>
<organism evidence="1 2">
    <name type="scientific">Ascobolus immersus RN42</name>
    <dbReference type="NCBI Taxonomy" id="1160509"/>
    <lineage>
        <taxon>Eukaryota</taxon>
        <taxon>Fungi</taxon>
        <taxon>Dikarya</taxon>
        <taxon>Ascomycota</taxon>
        <taxon>Pezizomycotina</taxon>
        <taxon>Pezizomycetes</taxon>
        <taxon>Pezizales</taxon>
        <taxon>Ascobolaceae</taxon>
        <taxon>Ascobolus</taxon>
    </lineage>
</organism>
<dbReference type="EMBL" id="ML119715">
    <property type="protein sequence ID" value="RPA78142.1"/>
    <property type="molecule type" value="Genomic_DNA"/>
</dbReference>
<name>A0A3N4HWB8_ASCIM</name>
<proteinExistence type="predicted"/>
<accession>A0A3N4HWB8</accession>
<sequence>MPSSEKSREIPDGDLPNIAALCLQPSASIQTPIDNFIISDFKALPLKPNLAHITPLSFKSVTTRAAIEVETLKVLQAFYANRDIRRQFKGHTDSESVKTKAGFERELTGLVSFGLSVPREGRSLEYRNLPQIRFLIWEDASSMETDEFALMGFSSQPFMETHFDQEVLWKMVVHFPDEFKDGSQMEVEDLADRFSKLAVKQMTTWTSATPYVTAREIAMGY</sequence>